<dbReference type="Proteomes" id="UP000321424">
    <property type="component" value="Unassembled WGS sequence"/>
</dbReference>
<comment type="caution">
    <text evidence="5">The sequence shown here is derived from an EMBL/GenBank/DDBJ whole genome shotgun (WGS) entry which is preliminary data.</text>
</comment>
<dbReference type="Pfam" id="PF00561">
    <property type="entry name" value="Abhydrolase_1"/>
    <property type="match status" value="1"/>
</dbReference>
<proteinExistence type="inferred from homology"/>
<evidence type="ECO:0000256" key="2">
    <source>
        <dbReference type="ARBA" id="ARBA00022729"/>
    </source>
</evidence>
<keyword evidence="3" id="KW-0378">Hydrolase</keyword>
<comment type="similarity">
    <text evidence="1">Belongs to the peptidase S33 family.</text>
</comment>
<dbReference type="PANTHER" id="PTHR43248:SF29">
    <property type="entry name" value="TRIPEPTIDYL AMINOPEPTIDASE"/>
    <property type="match status" value="1"/>
</dbReference>
<dbReference type="Gene3D" id="3.40.50.1820">
    <property type="entry name" value="alpha/beta hydrolase"/>
    <property type="match status" value="1"/>
</dbReference>
<evidence type="ECO:0000256" key="3">
    <source>
        <dbReference type="ARBA" id="ARBA00022801"/>
    </source>
</evidence>
<dbReference type="InterPro" id="IPR000073">
    <property type="entry name" value="AB_hydrolase_1"/>
</dbReference>
<keyword evidence="6" id="KW-1185">Reference proteome</keyword>
<dbReference type="EMBL" id="BJXA01000007">
    <property type="protein sequence ID" value="GEM37133.1"/>
    <property type="molecule type" value="Genomic_DNA"/>
</dbReference>
<evidence type="ECO:0000313" key="5">
    <source>
        <dbReference type="EMBL" id="GEM37133.1"/>
    </source>
</evidence>
<dbReference type="PANTHER" id="PTHR43248">
    <property type="entry name" value="2-SUCCINYL-6-HYDROXY-2,4-CYCLOHEXADIENE-1-CARBOXYLATE SYNTHASE"/>
    <property type="match status" value="1"/>
</dbReference>
<reference evidence="5 6" key="1">
    <citation type="submission" date="2019-07" db="EMBL/GenBank/DDBJ databases">
        <title>Whole genome shotgun sequence of Nocardia ninae NBRC 108245.</title>
        <authorList>
            <person name="Hosoyama A."/>
            <person name="Uohara A."/>
            <person name="Ohji S."/>
            <person name="Ichikawa N."/>
        </authorList>
    </citation>
    <scope>NUCLEOTIDE SEQUENCE [LARGE SCALE GENOMIC DNA]</scope>
    <source>
        <strain evidence="5 6">NBRC 108245</strain>
    </source>
</reference>
<feature type="domain" description="AB hydrolase-1" evidence="4">
    <location>
        <begin position="81"/>
        <end position="434"/>
    </location>
</feature>
<dbReference type="AlphaFoldDB" id="A0A511M913"/>
<evidence type="ECO:0000256" key="1">
    <source>
        <dbReference type="ARBA" id="ARBA00010088"/>
    </source>
</evidence>
<name>A0A511M913_9NOCA</name>
<dbReference type="RefSeq" id="WP_246180768.1">
    <property type="nucleotide sequence ID" value="NZ_BJXA01000007.1"/>
</dbReference>
<dbReference type="InterPro" id="IPR029058">
    <property type="entry name" value="AB_hydrolase_fold"/>
</dbReference>
<gene>
    <name evidence="5" type="ORF">NN4_16520</name>
</gene>
<evidence type="ECO:0000313" key="6">
    <source>
        <dbReference type="Proteomes" id="UP000321424"/>
    </source>
</evidence>
<organism evidence="5 6">
    <name type="scientific">Nocardia ninae NBRC 108245</name>
    <dbReference type="NCBI Taxonomy" id="1210091"/>
    <lineage>
        <taxon>Bacteria</taxon>
        <taxon>Bacillati</taxon>
        <taxon>Actinomycetota</taxon>
        <taxon>Actinomycetes</taxon>
        <taxon>Mycobacteriales</taxon>
        <taxon>Nocardiaceae</taxon>
        <taxon>Nocardia</taxon>
    </lineage>
</organism>
<keyword evidence="2" id="KW-0732">Signal</keyword>
<protein>
    <recommendedName>
        <fullName evidence="4">AB hydrolase-1 domain-containing protein</fullName>
    </recommendedName>
</protein>
<sequence length="479" mass="50114">MLFVAGGGAVHAESNPGLDRFYKQSLDWGSCDEYAGGAGLSAAGIECARVTVPIDYDRPDGPTARIAISRLRADGARVASVLTNPGGPGAPGLDFPRRLAEKSALAQRFDVIGVDVRGLGASTPKVECLTSDEFRAQRQDLDIDTSPMGIAQTEWEHADYAAKCVQRTGLDMLGHVGTTEVARDFDVIRAVLGDEKLTYFGGSYGSKLGAAIAEMFPNQVRAMVLDAAMDPAADFLDPRYAVAGFQRAFDAYAADCAEHPGCPLGADATTGLRNLLNPLIKRPADTADPRGLAYPDALEAVTGLLYSEQTWPVLTKGLAELAQGRGDTLLTVADKWADIADTDLHNAVKCLDGFRHTDRAAAAAADRRAREAAPAFFDGPGTGQAPLGLCAFWPVPPTSLPHVPAVPGLPKTVVVATTGDPATSYAGGRKLAEYLGAALITNTGFVHGAALHGDSCIDGPVLTYLIDLVPPADITCGGN</sequence>
<dbReference type="InterPro" id="IPR051601">
    <property type="entry name" value="Serine_prot/Carboxylest_S33"/>
</dbReference>
<accession>A0A511M913</accession>
<dbReference type="SUPFAM" id="SSF53474">
    <property type="entry name" value="alpha/beta-Hydrolases"/>
    <property type="match status" value="1"/>
</dbReference>
<evidence type="ECO:0000259" key="4">
    <source>
        <dbReference type="Pfam" id="PF00561"/>
    </source>
</evidence>
<dbReference type="GO" id="GO:0016787">
    <property type="term" value="F:hydrolase activity"/>
    <property type="evidence" value="ECO:0007669"/>
    <property type="project" value="UniProtKB-KW"/>
</dbReference>